<organism evidence="1">
    <name type="scientific">Aphanomyces astaci</name>
    <name type="common">Crayfish plague agent</name>
    <dbReference type="NCBI Taxonomy" id="112090"/>
    <lineage>
        <taxon>Eukaryota</taxon>
        <taxon>Sar</taxon>
        <taxon>Stramenopiles</taxon>
        <taxon>Oomycota</taxon>
        <taxon>Saprolegniomycetes</taxon>
        <taxon>Saprolegniales</taxon>
        <taxon>Verrucalvaceae</taxon>
        <taxon>Aphanomyces</taxon>
    </lineage>
</organism>
<name>W4G0X0_APHAT</name>
<protein>
    <submittedName>
        <fullName evidence="1">Uncharacterized protein</fullName>
    </submittedName>
</protein>
<dbReference type="GeneID" id="20814262"/>
<evidence type="ECO:0000313" key="1">
    <source>
        <dbReference type="EMBL" id="ETV72936.1"/>
    </source>
</evidence>
<proteinExistence type="predicted"/>
<reference evidence="1" key="1">
    <citation type="submission" date="2013-12" db="EMBL/GenBank/DDBJ databases">
        <title>The Genome Sequence of Aphanomyces astaci APO3.</title>
        <authorList>
            <consortium name="The Broad Institute Genomics Platform"/>
            <person name="Russ C."/>
            <person name="Tyler B."/>
            <person name="van West P."/>
            <person name="Dieguez-Uribeondo J."/>
            <person name="Young S.K."/>
            <person name="Zeng Q."/>
            <person name="Gargeya S."/>
            <person name="Fitzgerald M."/>
            <person name="Abouelleil A."/>
            <person name="Alvarado L."/>
            <person name="Chapman S.B."/>
            <person name="Gainer-Dewar J."/>
            <person name="Goldberg J."/>
            <person name="Griggs A."/>
            <person name="Gujja S."/>
            <person name="Hansen M."/>
            <person name="Howarth C."/>
            <person name="Imamovic A."/>
            <person name="Ireland A."/>
            <person name="Larimer J."/>
            <person name="McCowan C."/>
            <person name="Murphy C."/>
            <person name="Pearson M."/>
            <person name="Poon T.W."/>
            <person name="Priest M."/>
            <person name="Roberts A."/>
            <person name="Saif S."/>
            <person name="Shea T."/>
            <person name="Sykes S."/>
            <person name="Wortman J."/>
            <person name="Nusbaum C."/>
            <person name="Birren B."/>
        </authorList>
    </citation>
    <scope>NUCLEOTIDE SEQUENCE [LARGE SCALE GENOMIC DNA]</scope>
    <source>
        <strain evidence="1">APO3</strain>
    </source>
</reference>
<dbReference type="AlphaFoldDB" id="W4G0X0"/>
<dbReference type="VEuPathDB" id="FungiDB:H257_12266"/>
<sequence length="151" mass="17432">MHEHTCRRLPRVFSRSCRVDSFPDRSDWTRSCAFAVFANGMDAVPVDKSHVKTGGSERCHHRKSESIVGTRQSMADILIDKNLIVDGAVMRAIHVRLATRCRCQMRSRYWGYHTSQRGLTCRCRLLRLLGLRVRTMRLGGDRPMPRHRPCP</sequence>
<dbReference type="EMBL" id="KI913152">
    <property type="protein sequence ID" value="ETV72936.1"/>
    <property type="molecule type" value="Genomic_DNA"/>
</dbReference>
<accession>W4G0X0</accession>
<gene>
    <name evidence="1" type="ORF">H257_12266</name>
</gene>
<dbReference type="RefSeq" id="XP_009837722.1">
    <property type="nucleotide sequence ID" value="XM_009839420.1"/>
</dbReference>